<dbReference type="GO" id="GO:0102208">
    <property type="term" value="F:2-polyprenyl-6-hydroxyphenol methylase activity"/>
    <property type="evidence" value="ECO:0007669"/>
    <property type="project" value="UniProtKB-EC"/>
</dbReference>
<keyword evidence="3" id="KW-0949">S-adenosyl-L-methionine</keyword>
<dbReference type="InterPro" id="IPR029063">
    <property type="entry name" value="SAM-dependent_MTases_sf"/>
</dbReference>
<keyword evidence="1 5" id="KW-0489">Methyltransferase</keyword>
<dbReference type="Proteomes" id="UP000244932">
    <property type="component" value="Unassembled WGS sequence"/>
</dbReference>
<organism evidence="5 6">
    <name type="scientific">Pontivivens insulae</name>
    <dbReference type="NCBI Taxonomy" id="1639689"/>
    <lineage>
        <taxon>Bacteria</taxon>
        <taxon>Pseudomonadati</taxon>
        <taxon>Pseudomonadota</taxon>
        <taxon>Alphaproteobacteria</taxon>
        <taxon>Rhodobacterales</taxon>
        <taxon>Paracoccaceae</taxon>
        <taxon>Pontivivens</taxon>
    </lineage>
</organism>
<keyword evidence="5" id="KW-0830">Ubiquinone</keyword>
<name>A0A2R8A818_9RHOB</name>
<dbReference type="EC" id="2.1.1.222" evidence="5"/>
<feature type="domain" description="Methyltransferase" evidence="4">
    <location>
        <begin position="43"/>
        <end position="133"/>
    </location>
</feature>
<gene>
    <name evidence="5" type="primary">ubiG_2</name>
    <name evidence="5" type="ORF">POI8812_00476</name>
</gene>
<dbReference type="Pfam" id="PF13649">
    <property type="entry name" value="Methyltransf_25"/>
    <property type="match status" value="1"/>
</dbReference>
<dbReference type="EMBL" id="OMKW01000001">
    <property type="protein sequence ID" value="SPF28178.1"/>
    <property type="molecule type" value="Genomic_DNA"/>
</dbReference>
<evidence type="ECO:0000256" key="1">
    <source>
        <dbReference type="ARBA" id="ARBA00022603"/>
    </source>
</evidence>
<evidence type="ECO:0000256" key="2">
    <source>
        <dbReference type="ARBA" id="ARBA00022679"/>
    </source>
</evidence>
<dbReference type="PANTHER" id="PTHR43464:SF19">
    <property type="entry name" value="UBIQUINONE BIOSYNTHESIS O-METHYLTRANSFERASE, MITOCHONDRIAL"/>
    <property type="match status" value="1"/>
</dbReference>
<accession>A0A2R8A818</accession>
<dbReference type="Gene3D" id="3.40.50.150">
    <property type="entry name" value="Vaccinia Virus protein VP39"/>
    <property type="match status" value="1"/>
</dbReference>
<dbReference type="OrthoDB" id="9786503at2"/>
<protein>
    <submittedName>
        <fullName evidence="5">Ubiquinone biosynthesis O-methyltransferase</fullName>
        <ecNumber evidence="5">2.1.1.222</ecNumber>
    </submittedName>
</protein>
<dbReference type="RefSeq" id="WP_108780907.1">
    <property type="nucleotide sequence ID" value="NZ_OMKW01000001.1"/>
</dbReference>
<sequence>MTTEHWEEIYASGEQLNKYPFSTVVSFYFGARSRAETPLEQALDVGCGSGVHSGFLAQQGLGVTAFDVSKSSIAYARATFIDPAIVFHVADLAEAPISGPGFDLVVDHCATTHTTIRETRIFYQTLRNHLRPGAQLFWHGFAADNGFARFGKKRVDRAYENFSQGVFKPLGQVSFFDREDILSVFEGYQFMSLRHLAETDDETGIAHTSWIAEVRYED</sequence>
<dbReference type="GO" id="GO:0032259">
    <property type="term" value="P:methylation"/>
    <property type="evidence" value="ECO:0007669"/>
    <property type="project" value="UniProtKB-KW"/>
</dbReference>
<evidence type="ECO:0000313" key="5">
    <source>
        <dbReference type="EMBL" id="SPF28178.1"/>
    </source>
</evidence>
<reference evidence="5 6" key="1">
    <citation type="submission" date="2018-03" db="EMBL/GenBank/DDBJ databases">
        <authorList>
            <person name="Keele B.F."/>
        </authorList>
    </citation>
    <scope>NUCLEOTIDE SEQUENCE [LARGE SCALE GENOMIC DNA]</scope>
    <source>
        <strain evidence="5 6">CeCT 8812</strain>
    </source>
</reference>
<dbReference type="PANTHER" id="PTHR43464">
    <property type="entry name" value="METHYLTRANSFERASE"/>
    <property type="match status" value="1"/>
</dbReference>
<proteinExistence type="predicted"/>
<evidence type="ECO:0000256" key="3">
    <source>
        <dbReference type="ARBA" id="ARBA00022691"/>
    </source>
</evidence>
<keyword evidence="2 5" id="KW-0808">Transferase</keyword>
<evidence type="ECO:0000259" key="4">
    <source>
        <dbReference type="Pfam" id="PF13649"/>
    </source>
</evidence>
<dbReference type="AlphaFoldDB" id="A0A2R8A818"/>
<keyword evidence="6" id="KW-1185">Reference proteome</keyword>
<dbReference type="SUPFAM" id="SSF53335">
    <property type="entry name" value="S-adenosyl-L-methionine-dependent methyltransferases"/>
    <property type="match status" value="1"/>
</dbReference>
<dbReference type="InterPro" id="IPR041698">
    <property type="entry name" value="Methyltransf_25"/>
</dbReference>
<evidence type="ECO:0000313" key="6">
    <source>
        <dbReference type="Proteomes" id="UP000244932"/>
    </source>
</evidence>
<dbReference type="CDD" id="cd02440">
    <property type="entry name" value="AdoMet_MTases"/>
    <property type="match status" value="1"/>
</dbReference>